<dbReference type="GO" id="GO:0005737">
    <property type="term" value="C:cytoplasm"/>
    <property type="evidence" value="ECO:0007669"/>
    <property type="project" value="UniProtKB-SubCell"/>
</dbReference>
<keyword evidence="1 8" id="KW-0444">Lipid biosynthesis</keyword>
<dbReference type="NCBIfam" id="TIGR00556">
    <property type="entry name" value="pantethn_trn"/>
    <property type="match status" value="1"/>
</dbReference>
<keyword evidence="8" id="KW-0963">Cytoplasm</keyword>
<dbReference type="GO" id="GO:0006633">
    <property type="term" value="P:fatty acid biosynthetic process"/>
    <property type="evidence" value="ECO:0007669"/>
    <property type="project" value="UniProtKB-UniRule"/>
</dbReference>
<keyword evidence="2 8" id="KW-0808">Transferase</keyword>
<dbReference type="InterPro" id="IPR002582">
    <property type="entry name" value="ACPS"/>
</dbReference>
<sequence>MIYGIGCDIVDIHRFEKYVDDKKRLEKLYTENELNEFYKITNNRRKMEFLAGRFAVKEATSKALGVGISKEFSFHDVEVKKDENGKPFIEYGDFRTHLTISHTDTTVVAFVVLEKGD</sequence>
<keyword evidence="7 8" id="KW-0275">Fatty acid biosynthesis</keyword>
<dbReference type="HAMAP" id="MF_00101">
    <property type="entry name" value="AcpS"/>
    <property type="match status" value="1"/>
</dbReference>
<dbReference type="InterPro" id="IPR008278">
    <property type="entry name" value="4-PPantetheinyl_Trfase_dom"/>
</dbReference>
<keyword evidence="6 8" id="KW-0443">Lipid metabolism</keyword>
<proteinExistence type="inferred from homology"/>
<dbReference type="GO" id="GO:0000287">
    <property type="term" value="F:magnesium ion binding"/>
    <property type="evidence" value="ECO:0007669"/>
    <property type="project" value="UniProtKB-UniRule"/>
</dbReference>
<name>A0AA87DXZ7_9BACL</name>
<keyword evidence="5 8" id="KW-0460">Magnesium</keyword>
<evidence type="ECO:0000256" key="2">
    <source>
        <dbReference type="ARBA" id="ARBA00022679"/>
    </source>
</evidence>
<evidence type="ECO:0000256" key="4">
    <source>
        <dbReference type="ARBA" id="ARBA00022832"/>
    </source>
</evidence>
<feature type="domain" description="4'-phosphopantetheinyl transferase" evidence="9">
    <location>
        <begin position="4"/>
        <end position="102"/>
    </location>
</feature>
<evidence type="ECO:0000256" key="6">
    <source>
        <dbReference type="ARBA" id="ARBA00023098"/>
    </source>
</evidence>
<accession>A0AA87DXZ7</accession>
<comment type="catalytic activity">
    <reaction evidence="8">
        <text>apo-[ACP] + CoA = holo-[ACP] + adenosine 3',5'-bisphosphate + H(+)</text>
        <dbReference type="Rhea" id="RHEA:12068"/>
        <dbReference type="Rhea" id="RHEA-COMP:9685"/>
        <dbReference type="Rhea" id="RHEA-COMP:9690"/>
        <dbReference type="ChEBI" id="CHEBI:15378"/>
        <dbReference type="ChEBI" id="CHEBI:29999"/>
        <dbReference type="ChEBI" id="CHEBI:57287"/>
        <dbReference type="ChEBI" id="CHEBI:58343"/>
        <dbReference type="ChEBI" id="CHEBI:64479"/>
        <dbReference type="EC" id="2.7.8.7"/>
    </reaction>
</comment>
<comment type="function">
    <text evidence="8">Transfers the 4'-phosphopantetheine moiety from coenzyme A to a Ser of acyl-carrier-protein.</text>
</comment>
<evidence type="ECO:0000256" key="3">
    <source>
        <dbReference type="ARBA" id="ARBA00022723"/>
    </source>
</evidence>
<dbReference type="Proteomes" id="UP000004773">
    <property type="component" value="Unassembled WGS sequence"/>
</dbReference>
<organism evidence="10 11">
    <name type="scientific">Gemella haemolysans M341</name>
    <dbReference type="NCBI Taxonomy" id="562981"/>
    <lineage>
        <taxon>Bacteria</taxon>
        <taxon>Bacillati</taxon>
        <taxon>Bacillota</taxon>
        <taxon>Bacilli</taxon>
        <taxon>Bacillales</taxon>
        <taxon>Gemellaceae</taxon>
        <taxon>Gemella</taxon>
    </lineage>
</organism>
<evidence type="ECO:0000256" key="1">
    <source>
        <dbReference type="ARBA" id="ARBA00022516"/>
    </source>
</evidence>
<reference evidence="10 11" key="1">
    <citation type="submission" date="2011-03" db="EMBL/GenBank/DDBJ databases">
        <title>The Genome Sequence of Gemella haemolysans M341.</title>
        <authorList>
            <consortium name="The Broad Institute Genome Sequencing Platform"/>
            <consortium name="The Broad Institute Genome Sequencing Center for Infectious Disease"/>
            <person name="Earl A."/>
            <person name="Ward D."/>
            <person name="Feldgarden M."/>
            <person name="Gevers D."/>
            <person name="Sibley C.D."/>
            <person name="Field T.R."/>
            <person name="Grinwis M."/>
            <person name="Eshaghurshan C.S."/>
            <person name="Surette M.G."/>
            <person name="Young S.K."/>
            <person name="Zeng Q."/>
            <person name="Gargeya S."/>
            <person name="Fitzgerald M."/>
            <person name="Haas B."/>
            <person name="Abouelleil A."/>
            <person name="Alvarado L."/>
            <person name="Arachchi H.M."/>
            <person name="Berlin A."/>
            <person name="Brown A."/>
            <person name="Chapman S.B."/>
            <person name="Chen Z."/>
            <person name="Dunbar C."/>
            <person name="Freedman E."/>
            <person name="Gearin G."/>
            <person name="Gellesch M."/>
            <person name="Goldberg J."/>
            <person name="Griggs A."/>
            <person name="Gujja S."/>
            <person name="Heilman E.R."/>
            <person name="Heiman D."/>
            <person name="Howarth C."/>
            <person name="Larson L."/>
            <person name="Lui A."/>
            <person name="MacDonald P.J.P."/>
            <person name="Mehta T."/>
            <person name="Montmayeur A."/>
            <person name="Murphy C."/>
            <person name="Neiman D."/>
            <person name="Pearson M."/>
            <person name="Priest M."/>
            <person name="Roberts A."/>
            <person name="Saif S."/>
            <person name="Shea T."/>
            <person name="Shenoy N."/>
            <person name="Sisk P."/>
            <person name="Stolte C."/>
            <person name="Sykes S."/>
            <person name="White J."/>
            <person name="Yandava C."/>
            <person name="Wortman J."/>
            <person name="Nusbaum C."/>
            <person name="Birren B."/>
        </authorList>
    </citation>
    <scope>NUCLEOTIDE SEQUENCE [LARGE SCALE GENOMIC DNA]</scope>
    <source>
        <strain evidence="10 11">M341</strain>
    </source>
</reference>
<dbReference type="InterPro" id="IPR037143">
    <property type="entry name" value="4-PPantetheinyl_Trfase_dom_sf"/>
</dbReference>
<evidence type="ECO:0000256" key="7">
    <source>
        <dbReference type="ARBA" id="ARBA00023160"/>
    </source>
</evidence>
<comment type="cofactor">
    <cofactor evidence="8">
        <name>Mg(2+)</name>
        <dbReference type="ChEBI" id="CHEBI:18420"/>
    </cofactor>
</comment>
<evidence type="ECO:0000256" key="8">
    <source>
        <dbReference type="HAMAP-Rule" id="MF_00101"/>
    </source>
</evidence>
<dbReference type="Gene3D" id="3.90.470.20">
    <property type="entry name" value="4'-phosphopantetheinyl transferase domain"/>
    <property type="match status" value="1"/>
</dbReference>
<feature type="binding site" evidence="8">
    <location>
        <position position="8"/>
    </location>
    <ligand>
        <name>Mg(2+)</name>
        <dbReference type="ChEBI" id="CHEBI:18420"/>
    </ligand>
</feature>
<evidence type="ECO:0000313" key="10">
    <source>
        <dbReference type="EMBL" id="EGF87218.1"/>
    </source>
</evidence>
<feature type="binding site" evidence="8">
    <location>
        <position position="58"/>
    </location>
    <ligand>
        <name>Mg(2+)</name>
        <dbReference type="ChEBI" id="CHEBI:18420"/>
    </ligand>
</feature>
<gene>
    <name evidence="8" type="primary">acpS</name>
    <name evidence="10" type="ORF">HMPREF0428_00093</name>
</gene>
<comment type="similarity">
    <text evidence="8">Belongs to the P-Pant transferase superfamily. AcpS family.</text>
</comment>
<dbReference type="AlphaFoldDB" id="A0AA87DXZ7"/>
<keyword evidence="3 8" id="KW-0479">Metal-binding</keyword>
<dbReference type="SUPFAM" id="SSF56214">
    <property type="entry name" value="4'-phosphopantetheinyl transferase"/>
    <property type="match status" value="1"/>
</dbReference>
<dbReference type="InterPro" id="IPR004568">
    <property type="entry name" value="Ppantetheine-prot_Trfase_dom"/>
</dbReference>
<dbReference type="EMBL" id="ACRO01000003">
    <property type="protein sequence ID" value="EGF87218.1"/>
    <property type="molecule type" value="Genomic_DNA"/>
</dbReference>
<evidence type="ECO:0000259" key="9">
    <source>
        <dbReference type="Pfam" id="PF01648"/>
    </source>
</evidence>
<comment type="subcellular location">
    <subcellularLocation>
        <location evidence="8">Cytoplasm</location>
    </subcellularLocation>
</comment>
<dbReference type="GO" id="GO:0008897">
    <property type="term" value="F:holo-[acyl-carrier-protein] synthase activity"/>
    <property type="evidence" value="ECO:0007669"/>
    <property type="project" value="UniProtKB-UniRule"/>
</dbReference>
<dbReference type="NCBIfam" id="TIGR00516">
    <property type="entry name" value="acpS"/>
    <property type="match status" value="1"/>
</dbReference>
<dbReference type="EC" id="2.7.8.7" evidence="8"/>
<evidence type="ECO:0000313" key="11">
    <source>
        <dbReference type="Proteomes" id="UP000004773"/>
    </source>
</evidence>
<evidence type="ECO:0000256" key="5">
    <source>
        <dbReference type="ARBA" id="ARBA00022842"/>
    </source>
</evidence>
<dbReference type="RefSeq" id="WP_003145887.1">
    <property type="nucleotide sequence ID" value="NZ_GL883582.1"/>
</dbReference>
<dbReference type="Pfam" id="PF01648">
    <property type="entry name" value="ACPS"/>
    <property type="match status" value="1"/>
</dbReference>
<keyword evidence="4 8" id="KW-0276">Fatty acid metabolism</keyword>
<comment type="caution">
    <text evidence="10">The sequence shown here is derived from an EMBL/GenBank/DDBJ whole genome shotgun (WGS) entry which is preliminary data.</text>
</comment>
<protein>
    <recommendedName>
        <fullName evidence="8">Holo-[acyl-carrier-protein] synthase</fullName>
        <shortName evidence="8">Holo-ACP synthase</shortName>
        <ecNumber evidence="8">2.7.8.7</ecNumber>
    </recommendedName>
    <alternativeName>
        <fullName evidence="8">4'-phosphopantetheinyl transferase AcpS</fullName>
    </alternativeName>
</protein>